<feature type="compositionally biased region" description="Pro residues" evidence="1">
    <location>
        <begin position="121"/>
        <end position="136"/>
    </location>
</feature>
<dbReference type="KEGG" id="ccan:109695533"/>
<dbReference type="RefSeq" id="XP_020033708.1">
    <property type="nucleotide sequence ID" value="XM_020178119.1"/>
</dbReference>
<evidence type="ECO:0000256" key="1">
    <source>
        <dbReference type="SAM" id="MobiDB-lite"/>
    </source>
</evidence>
<sequence>MGQKECFLKTSFFFHLLSFDPRQPGGFLSLCSRRQSRAPPARRARSGRIAPAKPGRDCGGGEAARCGRRRSSSFRRYGRGYLAVRRMQGAQPGAPRTAPRHPSRQSSSPRNRSTTHCVPPALQPPPAGWPGPTPRAPRPRLRCWRSRSYASGTAPARRSSRVGPAAALTQLAQTVLRFRRSASQPILSSRTTRPRSRS</sequence>
<evidence type="ECO:0000313" key="2">
    <source>
        <dbReference type="RefSeq" id="XP_020033708.1"/>
    </source>
</evidence>
<feature type="region of interest" description="Disordered" evidence="1">
    <location>
        <begin position="84"/>
        <end position="143"/>
    </location>
</feature>
<reference evidence="2" key="1">
    <citation type="submission" date="2025-08" db="UniProtKB">
        <authorList>
            <consortium name="RefSeq"/>
        </authorList>
    </citation>
    <scope>IDENTIFICATION</scope>
    <source>
        <tissue evidence="2">Leukocyte</tissue>
    </source>
</reference>
<protein>
    <submittedName>
        <fullName evidence="2">Uncharacterized protein LOC109695533 isoform X1</fullName>
    </submittedName>
</protein>
<proteinExistence type="predicted"/>
<gene>
    <name evidence="2" type="primary">LOC109695533</name>
</gene>
<name>A0A8B7VPZ6_CASCN</name>
<organism evidence="2">
    <name type="scientific">Castor canadensis</name>
    <name type="common">American beaver</name>
    <dbReference type="NCBI Taxonomy" id="51338"/>
    <lineage>
        <taxon>Eukaryota</taxon>
        <taxon>Metazoa</taxon>
        <taxon>Chordata</taxon>
        <taxon>Craniata</taxon>
        <taxon>Vertebrata</taxon>
        <taxon>Euteleostomi</taxon>
        <taxon>Mammalia</taxon>
        <taxon>Eutheria</taxon>
        <taxon>Euarchontoglires</taxon>
        <taxon>Glires</taxon>
        <taxon>Rodentia</taxon>
        <taxon>Castorimorpha</taxon>
        <taxon>Castoridae</taxon>
        <taxon>Castor</taxon>
    </lineage>
</organism>
<accession>A0A8B7VPZ6</accession>
<feature type="region of interest" description="Disordered" evidence="1">
    <location>
        <begin position="34"/>
        <end position="70"/>
    </location>
</feature>
<feature type="compositionally biased region" description="Basic residues" evidence="1">
    <location>
        <begin position="34"/>
        <end position="46"/>
    </location>
</feature>
<feature type="region of interest" description="Disordered" evidence="1">
    <location>
        <begin position="179"/>
        <end position="198"/>
    </location>
</feature>
<dbReference type="AlphaFoldDB" id="A0A8B7VPZ6"/>